<dbReference type="PANTHER" id="PTHR13847">
    <property type="entry name" value="SARCOSINE DEHYDROGENASE-RELATED"/>
    <property type="match status" value="1"/>
</dbReference>
<dbReference type="InterPro" id="IPR006076">
    <property type="entry name" value="FAD-dep_OxRdtase"/>
</dbReference>
<proteinExistence type="predicted"/>
<dbReference type="InterPro" id="IPR036188">
    <property type="entry name" value="FAD/NAD-bd_sf"/>
</dbReference>
<feature type="domain" description="FAD dependent oxidoreductase" evidence="2">
    <location>
        <begin position="35"/>
        <end position="392"/>
    </location>
</feature>
<evidence type="ECO:0000259" key="2">
    <source>
        <dbReference type="Pfam" id="PF01266"/>
    </source>
</evidence>
<keyword evidence="4" id="KW-1185">Reference proteome</keyword>
<dbReference type="STRING" id="119000.SAMN05661010_01810"/>
<organism evidence="3 4">
    <name type="scientific">Modicisalibacter muralis</name>
    <dbReference type="NCBI Taxonomy" id="119000"/>
    <lineage>
        <taxon>Bacteria</taxon>
        <taxon>Pseudomonadati</taxon>
        <taxon>Pseudomonadota</taxon>
        <taxon>Gammaproteobacteria</taxon>
        <taxon>Oceanospirillales</taxon>
        <taxon>Halomonadaceae</taxon>
        <taxon>Modicisalibacter</taxon>
    </lineage>
</organism>
<dbReference type="Gene3D" id="3.30.9.10">
    <property type="entry name" value="D-Amino Acid Oxidase, subunit A, domain 2"/>
    <property type="match status" value="1"/>
</dbReference>
<sequence length="439" mass="48459">MSQATLPRDDNCNGWYQLLDAPAPARRLNTRETADWLVIGAGFTGLAAARRVAELRPGERVVLLEALRVGQGASGRNTGFVIDLPHKRDLEGDDLPRKQKLLSLNRAAVSDLKTLTQRHDIDCGWSLAGKYQGAVGERGLKYLDHYEALLRDFDYPYRRLERDELAPILGTRHYAAAIYTANTALMQPAALVRGLGETLPDNAGLYEHSPVVSLTRSGGQWCATTSEGEVRATHLLLGSNIYSQEFGFLKHRMLPVMTFASMTRALTIEEMARFSAAPHHFGLTPADHAGTTVRLTPDRRLIIRNQYRFVPRYHDDLAERNRIRQGHRDSFEARYPDLAHVPFEATWGGACGLSRNYTAFFGKVGDNAWMSGVHQSVGAARGTISGKLLAELATGQDSAQLSDMLAVSGKPARNPPEPFLSLGVKARMKQAAWASRSEL</sequence>
<dbReference type="PANTHER" id="PTHR13847:SF281">
    <property type="entry name" value="FAD DEPENDENT OXIDOREDUCTASE DOMAIN-CONTAINING PROTEIN"/>
    <property type="match status" value="1"/>
</dbReference>
<name>A0A1G9KKE5_9GAMM</name>
<dbReference type="SUPFAM" id="SSF51905">
    <property type="entry name" value="FAD/NAD(P)-binding domain"/>
    <property type="match status" value="1"/>
</dbReference>
<keyword evidence="1" id="KW-0560">Oxidoreductase</keyword>
<dbReference type="GO" id="GO:0016491">
    <property type="term" value="F:oxidoreductase activity"/>
    <property type="evidence" value="ECO:0007669"/>
    <property type="project" value="UniProtKB-KW"/>
</dbReference>
<protein>
    <submittedName>
        <fullName evidence="3">Glycine/D-amino acid oxidase</fullName>
    </submittedName>
</protein>
<evidence type="ECO:0000313" key="4">
    <source>
        <dbReference type="Proteomes" id="UP000198654"/>
    </source>
</evidence>
<evidence type="ECO:0000313" key="3">
    <source>
        <dbReference type="EMBL" id="SDL49984.1"/>
    </source>
</evidence>
<dbReference type="Gene3D" id="3.50.50.60">
    <property type="entry name" value="FAD/NAD(P)-binding domain"/>
    <property type="match status" value="1"/>
</dbReference>
<gene>
    <name evidence="3" type="ORF">SAMN05661010_01810</name>
</gene>
<reference evidence="3 4" key="1">
    <citation type="submission" date="2016-10" db="EMBL/GenBank/DDBJ databases">
        <authorList>
            <person name="de Groot N.N."/>
        </authorList>
    </citation>
    <scope>NUCLEOTIDE SEQUENCE [LARGE SCALE GENOMIC DNA]</scope>
    <source>
        <strain evidence="3 4">DSM 14789</strain>
    </source>
</reference>
<evidence type="ECO:0000256" key="1">
    <source>
        <dbReference type="ARBA" id="ARBA00023002"/>
    </source>
</evidence>
<dbReference type="EMBL" id="FNGI01000004">
    <property type="protein sequence ID" value="SDL49984.1"/>
    <property type="molecule type" value="Genomic_DNA"/>
</dbReference>
<dbReference type="GO" id="GO:0005737">
    <property type="term" value="C:cytoplasm"/>
    <property type="evidence" value="ECO:0007669"/>
    <property type="project" value="TreeGrafter"/>
</dbReference>
<dbReference type="AlphaFoldDB" id="A0A1G9KKE5"/>
<dbReference type="RefSeq" id="WP_175488767.1">
    <property type="nucleotide sequence ID" value="NZ_FNGI01000004.1"/>
</dbReference>
<dbReference type="Proteomes" id="UP000198654">
    <property type="component" value="Unassembled WGS sequence"/>
</dbReference>
<accession>A0A1G9KKE5</accession>
<dbReference type="Pfam" id="PF01266">
    <property type="entry name" value="DAO"/>
    <property type="match status" value="1"/>
</dbReference>